<dbReference type="RefSeq" id="YP_010770190.1">
    <property type="nucleotide sequence ID" value="NC_074191.1"/>
</dbReference>
<reference evidence="1" key="1">
    <citation type="submission" date="2020-09" db="EMBL/GenBank/DDBJ databases">
        <title>Leviviricetes taxonomy.</title>
        <authorList>
            <person name="Stockdale S.R."/>
            <person name="Callanan J."/>
            <person name="Adriaenssens E.M."/>
            <person name="Kuhn J.H."/>
            <person name="Rumnieks J."/>
            <person name="Shkoporov A."/>
            <person name="Draper L.A."/>
            <person name="Ross P."/>
            <person name="Hill C."/>
        </authorList>
    </citation>
    <scope>NUCLEOTIDE SEQUENCE</scope>
</reference>
<dbReference type="GO" id="GO:0019028">
    <property type="term" value="C:viral capsid"/>
    <property type="evidence" value="ECO:0007669"/>
    <property type="project" value="UniProtKB-KW"/>
</dbReference>
<accession>A0A8S5L5A7</accession>
<name>A0A8S5L5A7_9VIRU</name>
<dbReference type="GeneID" id="80399429"/>
<keyword evidence="2" id="KW-1185">Reference proteome</keyword>
<dbReference type="KEGG" id="vg:80399429"/>
<protein>
    <submittedName>
        <fullName evidence="1">Coat protein</fullName>
    </submittedName>
</protein>
<evidence type="ECO:0000313" key="2">
    <source>
        <dbReference type="Proteomes" id="UP000680443"/>
    </source>
</evidence>
<dbReference type="EMBL" id="BK014162">
    <property type="protein sequence ID" value="DAD52636.1"/>
    <property type="molecule type" value="Genomic_RNA"/>
</dbReference>
<dbReference type="Proteomes" id="UP000680443">
    <property type="component" value="Segment"/>
</dbReference>
<keyword evidence="1" id="KW-0946">Virion</keyword>
<evidence type="ECO:0000313" key="1">
    <source>
        <dbReference type="EMBL" id="DAD52636.1"/>
    </source>
</evidence>
<proteinExistence type="predicted"/>
<sequence length="161" mass="16859">MAISFNFGTGATGTAKSLSLLPWAYTTAFRNVSDNGSVARMTDILTPLDKKTSVKITLDKIANVYTTLADGTVPISEQSSNTSGQTVFCELKTVATKTVGDATVQLPMVARIELRIPNDSAIAESDINTLVLATYAALCDASGNPVVVTEKMRGALTPAGI</sequence>
<keyword evidence="1" id="KW-0167">Capsid protein</keyword>
<gene>
    <name evidence="1" type="primary">SRR7976299_4_2</name>
</gene>
<organism evidence="1 2">
    <name type="scientific">ssRNA phage SRR7976299_4</name>
    <dbReference type="NCBI Taxonomy" id="2786644"/>
    <lineage>
        <taxon>Viruses</taxon>
        <taxon>Riboviria</taxon>
        <taxon>Orthornavirae</taxon>
        <taxon>Lenarviricota</taxon>
        <taxon>Leviviricetes</taxon>
        <taxon>Timlovirales</taxon>
        <taxon>Blumeviridae</taxon>
        <taxon>Lirnavirus</taxon>
        <taxon>Lirnavirus borborovicinum</taxon>
    </lineage>
</organism>